<dbReference type="EMBL" id="JABDTM020028716">
    <property type="protein sequence ID" value="KAH0808496.1"/>
    <property type="molecule type" value="Genomic_DNA"/>
</dbReference>
<keyword evidence="5" id="KW-0732">Signal</keyword>
<dbReference type="AlphaFoldDB" id="A0A8J6H5W5"/>
<feature type="domain" description="5'-Nucleotidase C-terminal" evidence="10">
    <location>
        <begin position="244"/>
        <end position="419"/>
    </location>
</feature>
<dbReference type="SUPFAM" id="SSF56300">
    <property type="entry name" value="Metallo-dependent phosphatases"/>
    <property type="match status" value="1"/>
</dbReference>
<dbReference type="InterPro" id="IPR004843">
    <property type="entry name" value="Calcineurin-like_PHP"/>
</dbReference>
<evidence type="ECO:0000259" key="10">
    <source>
        <dbReference type="Pfam" id="PF02872"/>
    </source>
</evidence>
<dbReference type="PANTHER" id="PTHR11575">
    <property type="entry name" value="5'-NUCLEOTIDASE-RELATED"/>
    <property type="match status" value="1"/>
</dbReference>
<dbReference type="GO" id="GO:0008253">
    <property type="term" value="F:5'-nucleotidase activity"/>
    <property type="evidence" value="ECO:0007669"/>
    <property type="project" value="UniProtKB-EC"/>
</dbReference>
<evidence type="ECO:0000256" key="2">
    <source>
        <dbReference type="ARBA" id="ARBA00006654"/>
    </source>
</evidence>
<dbReference type="FunFam" id="3.60.21.10:FF:000020">
    <property type="entry name" value="NT5E isoform 4"/>
    <property type="match status" value="1"/>
</dbReference>
<evidence type="ECO:0000256" key="4">
    <source>
        <dbReference type="ARBA" id="ARBA00022723"/>
    </source>
</evidence>
<dbReference type="Proteomes" id="UP000719412">
    <property type="component" value="Unassembled WGS sequence"/>
</dbReference>
<comment type="catalytic activity">
    <reaction evidence="1">
        <text>a ribonucleoside 5'-phosphate + H2O = a ribonucleoside + phosphate</text>
        <dbReference type="Rhea" id="RHEA:12484"/>
        <dbReference type="ChEBI" id="CHEBI:15377"/>
        <dbReference type="ChEBI" id="CHEBI:18254"/>
        <dbReference type="ChEBI" id="CHEBI:43474"/>
        <dbReference type="ChEBI" id="CHEBI:58043"/>
        <dbReference type="EC" id="3.1.3.5"/>
    </reaction>
</comment>
<dbReference type="Pfam" id="PF00149">
    <property type="entry name" value="Metallophos"/>
    <property type="match status" value="1"/>
</dbReference>
<keyword evidence="7 8" id="KW-0378">Hydrolase</keyword>
<dbReference type="PRINTS" id="PR01607">
    <property type="entry name" value="APYRASEFAMLY"/>
</dbReference>
<dbReference type="PANTHER" id="PTHR11575:SF24">
    <property type="entry name" value="5'-NUCLEOTIDASE"/>
    <property type="match status" value="1"/>
</dbReference>
<organism evidence="11 12">
    <name type="scientific">Tenebrio molitor</name>
    <name type="common">Yellow mealworm beetle</name>
    <dbReference type="NCBI Taxonomy" id="7067"/>
    <lineage>
        <taxon>Eukaryota</taxon>
        <taxon>Metazoa</taxon>
        <taxon>Ecdysozoa</taxon>
        <taxon>Arthropoda</taxon>
        <taxon>Hexapoda</taxon>
        <taxon>Insecta</taxon>
        <taxon>Pterygota</taxon>
        <taxon>Neoptera</taxon>
        <taxon>Endopterygota</taxon>
        <taxon>Coleoptera</taxon>
        <taxon>Polyphaga</taxon>
        <taxon>Cucujiformia</taxon>
        <taxon>Tenebrionidae</taxon>
        <taxon>Tenebrio</taxon>
    </lineage>
</organism>
<dbReference type="GO" id="GO:0005886">
    <property type="term" value="C:plasma membrane"/>
    <property type="evidence" value="ECO:0007669"/>
    <property type="project" value="TreeGrafter"/>
</dbReference>
<dbReference type="GO" id="GO:0006196">
    <property type="term" value="P:AMP catabolic process"/>
    <property type="evidence" value="ECO:0007669"/>
    <property type="project" value="TreeGrafter"/>
</dbReference>
<reference evidence="11" key="2">
    <citation type="submission" date="2021-08" db="EMBL/GenBank/DDBJ databases">
        <authorList>
            <person name="Eriksson T."/>
        </authorList>
    </citation>
    <scope>NUCLEOTIDE SEQUENCE</scope>
    <source>
        <strain evidence="11">Stoneville</strain>
        <tissue evidence="11">Whole head</tissue>
    </source>
</reference>
<sequence length="650" mass="71371">MRPVNYFDIISSENNCNLPLSLFQCLGNHEFDFGVSALAPFVDAAEFPIVSANLNFDKEPSLKKVNKSVVLEIANRKIGIIGHLIPDTQLMSSPGQVEFLDVVDSVRRESEALDRAGVKIIIVLGHSGYDMDKEVAAKVPLVDVVVGGHTNTFLWNGPQPDQEKPQDVYPKVVVQPSGKKVPVVQAYAYTKYLGVLNVSFNENGDLVGFEGQPEFLDTAIPQDQDILELLETFRPEVEELDKKVVGKSRVLLDATSNKCRSVECNLANLIADSFVFYMAAQYAGPGWTDTPIGIINGGSVRTTIDPSIRGGNVTRGELMGTLPFENQVLSLTLTGAELVKTLEIGARSNGETSKGEFLQASGLHVEYDMSKPSYSRVVSVKARCGQCEVPIYEPVLPERTYNIVTVSFLTGGGDGHTIFRDAPNKKVQDLGDVDTVVWYLERQSPVYPEEQGRIQFVETKEDKSAGGRKFLSPLALLLIISAQLEHYSLKCKLKTLHLKFNDLGVVSSPISVFGRGTVISTQRPKKNIFYLFNGLTGNLRGSFAPRGQAKSLERALICLITITLESMRANLFYLNHFKPSPEDAKMVADVTSDRRTAAEVLADYLRQNKGKKLTDEDVKMLVKGAFQGCDLVYSEAEGASGSGENDKIDK</sequence>
<evidence type="ECO:0000256" key="1">
    <source>
        <dbReference type="ARBA" id="ARBA00000815"/>
    </source>
</evidence>
<evidence type="ECO:0000259" key="9">
    <source>
        <dbReference type="Pfam" id="PF00149"/>
    </source>
</evidence>
<dbReference type="Gene3D" id="3.60.21.10">
    <property type="match status" value="1"/>
</dbReference>
<dbReference type="InterPro" id="IPR036907">
    <property type="entry name" value="5'-Nucleotdase_C_sf"/>
</dbReference>
<evidence type="ECO:0000256" key="3">
    <source>
        <dbReference type="ARBA" id="ARBA00012643"/>
    </source>
</evidence>
<dbReference type="Gene3D" id="3.90.780.10">
    <property type="entry name" value="5'-Nucleotidase, C-terminal domain"/>
    <property type="match status" value="1"/>
</dbReference>
<comment type="similarity">
    <text evidence="2 8">Belongs to the 5'-nucleotidase family.</text>
</comment>
<dbReference type="SUPFAM" id="SSF55816">
    <property type="entry name" value="5'-nucleotidase (syn. UDP-sugar hydrolase), C-terminal domain"/>
    <property type="match status" value="1"/>
</dbReference>
<proteinExistence type="inferred from homology"/>
<protein>
    <recommendedName>
        <fullName evidence="3">5'-nucleotidase</fullName>
        <ecNumber evidence="3">3.1.3.5</ecNumber>
    </recommendedName>
</protein>
<evidence type="ECO:0000256" key="5">
    <source>
        <dbReference type="ARBA" id="ARBA00022729"/>
    </source>
</evidence>
<feature type="domain" description="Calcineurin-like phosphoesterase" evidence="9">
    <location>
        <begin position="23"/>
        <end position="150"/>
    </location>
</feature>
<dbReference type="GO" id="GO:0000166">
    <property type="term" value="F:nucleotide binding"/>
    <property type="evidence" value="ECO:0007669"/>
    <property type="project" value="UniProtKB-KW"/>
</dbReference>
<dbReference type="InterPro" id="IPR006179">
    <property type="entry name" value="5_nucleotidase/apyrase"/>
</dbReference>
<dbReference type="InterPro" id="IPR008334">
    <property type="entry name" value="5'-Nucleotdase_C"/>
</dbReference>
<dbReference type="FunFam" id="3.90.780.10:FF:000015">
    <property type="entry name" value="Trifunctional nucleotide phosphoesterase protein YfkN"/>
    <property type="match status" value="1"/>
</dbReference>
<evidence type="ECO:0000256" key="6">
    <source>
        <dbReference type="ARBA" id="ARBA00022741"/>
    </source>
</evidence>
<dbReference type="InterPro" id="IPR029052">
    <property type="entry name" value="Metallo-depent_PP-like"/>
</dbReference>
<evidence type="ECO:0000313" key="12">
    <source>
        <dbReference type="Proteomes" id="UP000719412"/>
    </source>
</evidence>
<keyword evidence="12" id="KW-1185">Reference proteome</keyword>
<dbReference type="GO" id="GO:0046872">
    <property type="term" value="F:metal ion binding"/>
    <property type="evidence" value="ECO:0007669"/>
    <property type="project" value="UniProtKB-KW"/>
</dbReference>
<dbReference type="Pfam" id="PF02872">
    <property type="entry name" value="5_nucleotid_C"/>
    <property type="match status" value="1"/>
</dbReference>
<evidence type="ECO:0000313" key="11">
    <source>
        <dbReference type="EMBL" id="KAH0808496.1"/>
    </source>
</evidence>
<gene>
    <name evidence="11" type="ORF">GEV33_014296</name>
</gene>
<reference evidence="11" key="1">
    <citation type="journal article" date="2020" name="J Insects Food Feed">
        <title>The yellow mealworm (Tenebrio molitor) genome: a resource for the emerging insects as food and feed industry.</title>
        <authorList>
            <person name="Eriksson T."/>
            <person name="Andere A."/>
            <person name="Kelstrup H."/>
            <person name="Emery V."/>
            <person name="Picard C."/>
        </authorList>
    </citation>
    <scope>NUCLEOTIDE SEQUENCE</scope>
    <source>
        <strain evidence="11">Stoneville</strain>
        <tissue evidence="11">Whole head</tissue>
    </source>
</reference>
<comment type="caution">
    <text evidence="11">The sequence shown here is derived from an EMBL/GenBank/DDBJ whole genome shotgun (WGS) entry which is preliminary data.</text>
</comment>
<keyword evidence="6 8" id="KW-0547">Nucleotide-binding</keyword>
<name>A0A8J6H5W5_TENMO</name>
<dbReference type="EC" id="3.1.3.5" evidence="3"/>
<evidence type="ECO:0000256" key="7">
    <source>
        <dbReference type="ARBA" id="ARBA00022801"/>
    </source>
</evidence>
<keyword evidence="4" id="KW-0479">Metal-binding</keyword>
<accession>A0A8J6H5W5</accession>
<evidence type="ECO:0000256" key="8">
    <source>
        <dbReference type="RuleBase" id="RU362119"/>
    </source>
</evidence>